<gene>
    <name evidence="2" type="ORF">EHC69_27340</name>
    <name evidence="1" type="ORF">pVPH1_0019</name>
</gene>
<name>A0A0C5HCL3_VIBPH</name>
<proteinExistence type="predicted"/>
<protein>
    <submittedName>
        <fullName evidence="1">Uncharacterized protein</fullName>
    </submittedName>
</protein>
<geneLocation type="plasmid" evidence="3">
    <name>pvpsd2016-2</name>
</geneLocation>
<sequence>MPEGILNTGDKTMMILTTLSEKLDDQTSRVFWRVGTKRSGILDVKIDFSHEDSDLISELSAIQYLLFEEKVMGREPGSGSGYKLVVSKGAIKKLARGKSTKKHAQKFAAFLQNRMAGVQIEVSQSREFMADPKSCVTVLLDANRQEYANTHDAVETPAMGTVYVTAHAVEQYKERLSTGDPKKPWASLVNRLKHPELRIRNLPANVLAHKAKKYGTADNVEAWGHPTSKFTYLIVNDNGRRTLVTVFEREQ</sequence>
<accession>A0A0C5HCL3</accession>
<evidence type="ECO:0000313" key="1">
    <source>
        <dbReference type="EMBL" id="AJP18191.1"/>
    </source>
</evidence>
<dbReference type="EMBL" id="CP034301">
    <property type="protein sequence ID" value="QHH12987.1"/>
    <property type="molecule type" value="Genomic_DNA"/>
</dbReference>
<dbReference type="EMBL" id="KP688397">
    <property type="protein sequence ID" value="AJP18191.1"/>
    <property type="molecule type" value="Genomic_DNA"/>
</dbReference>
<organism evidence="1">
    <name type="scientific">Vibrio parahaemolyticus</name>
    <dbReference type="NCBI Taxonomy" id="670"/>
    <lineage>
        <taxon>Bacteria</taxon>
        <taxon>Pseudomonadati</taxon>
        <taxon>Pseudomonadota</taxon>
        <taxon>Gammaproteobacteria</taxon>
        <taxon>Vibrionales</taxon>
        <taxon>Vibrionaceae</taxon>
        <taxon>Vibrio</taxon>
    </lineage>
</organism>
<reference evidence="1" key="1">
    <citation type="journal article" date="2015" name="Antimicrob. Agents Chemother.">
        <title>Complete nucleotide sequence of a conjugative plasmid carrying bla(PER-1).</title>
        <authorList>
            <person name="Li R."/>
            <person name="Wong M.H."/>
            <person name="Zhou Y."/>
            <person name="Chan E.W."/>
            <person name="Chen S."/>
        </authorList>
    </citation>
    <scope>NUCLEOTIDE SEQUENCE</scope>
    <source>
        <strain evidence="1">V36</strain>
        <plasmid evidence="1">pVPH1</plasmid>
    </source>
</reference>
<geneLocation type="plasmid" evidence="1">
    <name>pVPH1</name>
</geneLocation>
<evidence type="ECO:0000313" key="3">
    <source>
        <dbReference type="Proteomes" id="UP000464718"/>
    </source>
</evidence>
<evidence type="ECO:0000313" key="2">
    <source>
        <dbReference type="EMBL" id="QHH12987.1"/>
    </source>
</evidence>
<reference evidence="2 3" key="2">
    <citation type="submission" date="2018-12" db="EMBL/GenBank/DDBJ databases">
        <title>Genomic insights into the evolutionary origins and pathogenicity of five Vibrio parahaemolyticus strains isolated from the shrimp with acute hepatopancreatic necrosis disease (AHPND).</title>
        <authorList>
            <person name="Yang Q."/>
            <person name="Dong X."/>
            <person name="Xie G."/>
            <person name="Fu S."/>
            <person name="Zou P."/>
            <person name="Sun J."/>
            <person name="Wang Y."/>
            <person name="Huang J."/>
        </authorList>
    </citation>
    <scope>NUCLEOTIDE SEQUENCE [LARGE SCALE GENOMIC DNA]</scope>
    <source>
        <strain evidence="2 3">20160303005-1</strain>
        <plasmid evidence="3">pvpsd2016-2</plasmid>
        <plasmid evidence="2">pVPSD2016-2</plasmid>
    </source>
</reference>
<dbReference type="RefSeq" id="WP_014386660.1">
    <property type="nucleotide sequence ID" value="NZ_KP688397.1"/>
</dbReference>
<dbReference type="AlphaFoldDB" id="A0A0C5HCL3"/>
<geneLocation type="plasmid" evidence="2">
    <name>pVPSD2016-2</name>
</geneLocation>
<keyword evidence="1" id="KW-0614">Plasmid</keyword>
<dbReference type="Proteomes" id="UP000464718">
    <property type="component" value="Plasmid pvpsd2016-2"/>
</dbReference>